<protein>
    <submittedName>
        <fullName evidence="2">Uncharacterized protein</fullName>
    </submittedName>
</protein>
<organism evidence="2 3">
    <name type="scientific">Paenibacillus septentrionalis</name>
    <dbReference type="NCBI Taxonomy" id="429342"/>
    <lineage>
        <taxon>Bacteria</taxon>
        <taxon>Bacillati</taxon>
        <taxon>Bacillota</taxon>
        <taxon>Bacilli</taxon>
        <taxon>Bacillales</taxon>
        <taxon>Paenibacillaceae</taxon>
        <taxon>Paenibacillus</taxon>
    </lineage>
</organism>
<dbReference type="RefSeq" id="WP_379237381.1">
    <property type="nucleotide sequence ID" value="NZ_JBHSTE010000007.1"/>
</dbReference>
<accession>A0ABW1VAI8</accession>
<sequence>MENNTPQAAQGNYAQAPYPGAASVAPIVSVKEWLITMLIMIIPIVNIVMIFVYAFGGNSNPSKANYFKASLIMACIVIVLYIILMILFALIFGSALMSLNS</sequence>
<evidence type="ECO:0000313" key="3">
    <source>
        <dbReference type="Proteomes" id="UP001596233"/>
    </source>
</evidence>
<reference evidence="3" key="1">
    <citation type="journal article" date="2019" name="Int. J. Syst. Evol. Microbiol.">
        <title>The Global Catalogue of Microorganisms (GCM) 10K type strain sequencing project: providing services to taxonomists for standard genome sequencing and annotation.</title>
        <authorList>
            <consortium name="The Broad Institute Genomics Platform"/>
            <consortium name="The Broad Institute Genome Sequencing Center for Infectious Disease"/>
            <person name="Wu L."/>
            <person name="Ma J."/>
        </authorList>
    </citation>
    <scope>NUCLEOTIDE SEQUENCE [LARGE SCALE GENOMIC DNA]</scope>
    <source>
        <strain evidence="3">PCU 280</strain>
    </source>
</reference>
<keyword evidence="1" id="KW-1133">Transmembrane helix</keyword>
<feature type="transmembrane region" description="Helical" evidence="1">
    <location>
        <begin position="67"/>
        <end position="92"/>
    </location>
</feature>
<evidence type="ECO:0000256" key="1">
    <source>
        <dbReference type="SAM" id="Phobius"/>
    </source>
</evidence>
<proteinExistence type="predicted"/>
<comment type="caution">
    <text evidence="2">The sequence shown here is derived from an EMBL/GenBank/DDBJ whole genome shotgun (WGS) entry which is preliminary data.</text>
</comment>
<keyword evidence="3" id="KW-1185">Reference proteome</keyword>
<keyword evidence="1" id="KW-0472">Membrane</keyword>
<gene>
    <name evidence="2" type="ORF">ACFP56_18590</name>
</gene>
<keyword evidence="1" id="KW-0812">Transmembrane</keyword>
<evidence type="ECO:0000313" key="2">
    <source>
        <dbReference type="EMBL" id="MFC6334643.1"/>
    </source>
</evidence>
<dbReference type="EMBL" id="JBHSTE010000007">
    <property type="protein sequence ID" value="MFC6334643.1"/>
    <property type="molecule type" value="Genomic_DNA"/>
</dbReference>
<feature type="transmembrane region" description="Helical" evidence="1">
    <location>
        <begin position="33"/>
        <end position="55"/>
    </location>
</feature>
<name>A0ABW1VAI8_9BACL</name>
<dbReference type="Proteomes" id="UP001596233">
    <property type="component" value="Unassembled WGS sequence"/>
</dbReference>